<evidence type="ECO:0000313" key="2">
    <source>
        <dbReference type="EMBL" id="MBM6705021.1"/>
    </source>
</evidence>
<dbReference type="NCBIfam" id="TIGR02747">
    <property type="entry name" value="TraV"/>
    <property type="match status" value="1"/>
</dbReference>
<keyword evidence="3" id="KW-1185">Reference proteome</keyword>
<evidence type="ECO:0000256" key="1">
    <source>
        <dbReference type="SAM" id="SignalP"/>
    </source>
</evidence>
<dbReference type="InterPro" id="IPR014118">
    <property type="entry name" value="T4SS_TraV"/>
</dbReference>
<dbReference type="RefSeq" id="WP_205104628.1">
    <property type="nucleotide sequence ID" value="NZ_JACJJC010000060.1"/>
</dbReference>
<evidence type="ECO:0000313" key="3">
    <source>
        <dbReference type="Proteomes" id="UP000715095"/>
    </source>
</evidence>
<sequence length="188" mass="20129">MNLQRIRRIASAVAAAVCAAALSGCSALNTGEEAFSCSGMPGSIYCASARDVYEATNNGVVPTPMKKGDAYNEDCEDCVKAEDVNPELASSGEDAAAKDGEAEDADRAAARAKSAERRTLAFTDDELVNNYDTPALPDKPVPIRTPSQVMRIWVAPYVDTNGDLQAPGFVYTEIEPRRWVMKTETDDG</sequence>
<keyword evidence="2" id="KW-0449">Lipoprotein</keyword>
<feature type="chain" id="PRO_5045834725" evidence="1">
    <location>
        <begin position="27"/>
        <end position="188"/>
    </location>
</feature>
<accession>A0ABS2DUJ6</accession>
<proteinExistence type="predicted"/>
<feature type="non-terminal residue" evidence="2">
    <location>
        <position position="188"/>
    </location>
</feature>
<dbReference type="Pfam" id="PF09676">
    <property type="entry name" value="TraV"/>
    <property type="match status" value="1"/>
</dbReference>
<comment type="caution">
    <text evidence="2">The sequence shown here is derived from an EMBL/GenBank/DDBJ whole genome shotgun (WGS) entry which is preliminary data.</text>
</comment>
<dbReference type="EMBL" id="JACJJC010000060">
    <property type="protein sequence ID" value="MBM6705021.1"/>
    <property type="molecule type" value="Genomic_DNA"/>
</dbReference>
<reference evidence="2 3" key="1">
    <citation type="journal article" date="2021" name="Sci. Rep.">
        <title>The distribution of antibiotic resistance genes in chicken gut microbiota commensals.</title>
        <authorList>
            <person name="Juricova H."/>
            <person name="Matiasovicova J."/>
            <person name="Kubasova T."/>
            <person name="Cejkova D."/>
            <person name="Rychlik I."/>
        </authorList>
    </citation>
    <scope>NUCLEOTIDE SEQUENCE [LARGE SCALE GENOMIC DNA]</scope>
    <source>
        <strain evidence="2 3">An829</strain>
    </source>
</reference>
<name>A0ABS2DUJ6_9BURK</name>
<gene>
    <name evidence="2" type="primary">traV</name>
    <name evidence="2" type="ORF">H6A60_11140</name>
</gene>
<keyword evidence="1" id="KW-0732">Signal</keyword>
<feature type="signal peptide" evidence="1">
    <location>
        <begin position="1"/>
        <end position="26"/>
    </location>
</feature>
<dbReference type="PROSITE" id="PS51257">
    <property type="entry name" value="PROKAR_LIPOPROTEIN"/>
    <property type="match status" value="1"/>
</dbReference>
<dbReference type="Proteomes" id="UP000715095">
    <property type="component" value="Unassembled WGS sequence"/>
</dbReference>
<organism evidence="2 3">
    <name type="scientific">Sutterella massiliensis</name>
    <dbReference type="NCBI Taxonomy" id="1816689"/>
    <lineage>
        <taxon>Bacteria</taxon>
        <taxon>Pseudomonadati</taxon>
        <taxon>Pseudomonadota</taxon>
        <taxon>Betaproteobacteria</taxon>
        <taxon>Burkholderiales</taxon>
        <taxon>Sutterellaceae</taxon>
        <taxon>Sutterella</taxon>
    </lineage>
</organism>
<protein>
    <submittedName>
        <fullName evidence="2">Type IV conjugative transfer system lipoprotein TraV</fullName>
    </submittedName>
</protein>